<dbReference type="InterPro" id="IPR036291">
    <property type="entry name" value="NAD(P)-bd_dom_sf"/>
</dbReference>
<name>A0AAW9IVV2_CLOPF</name>
<dbReference type="Pfam" id="PF01370">
    <property type="entry name" value="Epimerase"/>
    <property type="match status" value="1"/>
</dbReference>
<evidence type="ECO:0000313" key="3">
    <source>
        <dbReference type="Proteomes" id="UP001289066"/>
    </source>
</evidence>
<dbReference type="InterPro" id="IPR036188">
    <property type="entry name" value="FAD/NAD-bd_sf"/>
</dbReference>
<dbReference type="Gene3D" id="3.50.50.60">
    <property type="entry name" value="FAD/NAD(P)-binding domain"/>
    <property type="match status" value="1"/>
</dbReference>
<organism evidence="2 3">
    <name type="scientific">Clostridium perfringens</name>
    <dbReference type="NCBI Taxonomy" id="1502"/>
    <lineage>
        <taxon>Bacteria</taxon>
        <taxon>Bacillati</taxon>
        <taxon>Bacillota</taxon>
        <taxon>Clostridia</taxon>
        <taxon>Eubacteriales</taxon>
        <taxon>Clostridiaceae</taxon>
        <taxon>Clostridium</taxon>
    </lineage>
</organism>
<dbReference type="GO" id="GO:0005737">
    <property type="term" value="C:cytoplasm"/>
    <property type="evidence" value="ECO:0007669"/>
    <property type="project" value="TreeGrafter"/>
</dbReference>
<dbReference type="AlphaFoldDB" id="A0AAW9IVV2"/>
<dbReference type="SUPFAM" id="SSF51905">
    <property type="entry name" value="FAD/NAD(P)-binding domain"/>
    <property type="match status" value="1"/>
</dbReference>
<reference evidence="2" key="1">
    <citation type="submission" date="2019-11" db="EMBL/GenBank/DDBJ databases">
        <title>Characterization of Clostridium perfringens isolates from swine manure treated agricultural soils.</title>
        <authorList>
            <person name="Wushke S.T."/>
        </authorList>
    </citation>
    <scope>NUCLEOTIDE SEQUENCE</scope>
    <source>
        <strain evidence="2">X15</strain>
    </source>
</reference>
<dbReference type="Gene3D" id="3.40.50.720">
    <property type="entry name" value="NAD(P)-binding Rossmann-like Domain"/>
    <property type="match status" value="2"/>
</dbReference>
<feature type="non-terminal residue" evidence="2">
    <location>
        <position position="211"/>
    </location>
</feature>
<evidence type="ECO:0000259" key="1">
    <source>
        <dbReference type="Pfam" id="PF01370"/>
    </source>
</evidence>
<sequence length="211" mass="23083">KICVTENIYASGITPITEVKVTEIKEGKVIGIKNEEKVSYPCDYVVMAVGSKSRDGKELEDACRENGVAYFAVGDAAMARKALNATREAFDVAMTFDDPKVHEEALEPKKVVFVTGGTGIMGKETLKQLLSRSSRFKVRAIARPSEKNKEIMKKFACPSLEVIWGDMADYDTILKGVTGSDYVLHIGAMVSPAADKYPKETLYTNIGSTLN</sequence>
<comment type="caution">
    <text evidence="2">The sequence shown here is derived from an EMBL/GenBank/DDBJ whole genome shotgun (WGS) entry which is preliminary data.</text>
</comment>
<gene>
    <name evidence="2" type="ORF">GNF81_16710</name>
</gene>
<dbReference type="InterPro" id="IPR051783">
    <property type="entry name" value="NAD(P)-dependent_oxidoreduct"/>
</dbReference>
<protein>
    <submittedName>
        <fullName evidence="2">NAD(P)H-binding protein</fullName>
    </submittedName>
</protein>
<feature type="non-terminal residue" evidence="2">
    <location>
        <position position="1"/>
    </location>
</feature>
<dbReference type="PANTHER" id="PTHR48079">
    <property type="entry name" value="PROTEIN YEEZ"/>
    <property type="match status" value="1"/>
</dbReference>
<evidence type="ECO:0000313" key="2">
    <source>
        <dbReference type="EMBL" id="MDZ5034348.1"/>
    </source>
</evidence>
<dbReference type="PANTHER" id="PTHR48079:SF6">
    <property type="entry name" value="NAD(P)-BINDING DOMAIN-CONTAINING PROTEIN-RELATED"/>
    <property type="match status" value="1"/>
</dbReference>
<dbReference type="InterPro" id="IPR001509">
    <property type="entry name" value="Epimerase_deHydtase"/>
</dbReference>
<feature type="domain" description="NAD-dependent epimerase/dehydratase" evidence="1">
    <location>
        <begin position="112"/>
        <end position="211"/>
    </location>
</feature>
<dbReference type="GO" id="GO:0004029">
    <property type="term" value="F:aldehyde dehydrogenase (NAD+) activity"/>
    <property type="evidence" value="ECO:0007669"/>
    <property type="project" value="TreeGrafter"/>
</dbReference>
<dbReference type="Proteomes" id="UP001289066">
    <property type="component" value="Unassembled WGS sequence"/>
</dbReference>
<dbReference type="RefSeq" id="WP_322412825.1">
    <property type="nucleotide sequence ID" value="NZ_WNVG01000454.1"/>
</dbReference>
<proteinExistence type="predicted"/>
<dbReference type="SUPFAM" id="SSF51735">
    <property type="entry name" value="NAD(P)-binding Rossmann-fold domains"/>
    <property type="match status" value="1"/>
</dbReference>
<accession>A0AAW9IVV2</accession>
<dbReference type="EMBL" id="WNVG01000454">
    <property type="protein sequence ID" value="MDZ5034348.1"/>
    <property type="molecule type" value="Genomic_DNA"/>
</dbReference>